<evidence type="ECO:0000256" key="1">
    <source>
        <dbReference type="SAM" id="MobiDB-lite"/>
    </source>
</evidence>
<evidence type="ECO:0000313" key="3">
    <source>
        <dbReference type="Proteomes" id="UP000193781"/>
    </source>
</evidence>
<evidence type="ECO:0000313" key="2">
    <source>
        <dbReference type="EMBL" id="ORW17534.1"/>
    </source>
</evidence>
<feature type="compositionally biased region" description="Basic and acidic residues" evidence="1">
    <location>
        <begin position="63"/>
        <end position="74"/>
    </location>
</feature>
<dbReference type="AlphaFoldDB" id="A0A1X1Z2J3"/>
<protein>
    <recommendedName>
        <fullName evidence="4">Transposase</fullName>
    </recommendedName>
</protein>
<feature type="region of interest" description="Disordered" evidence="1">
    <location>
        <begin position="63"/>
        <end position="105"/>
    </location>
</feature>
<feature type="compositionally biased region" description="Polar residues" evidence="1">
    <location>
        <begin position="87"/>
        <end position="105"/>
    </location>
</feature>
<reference evidence="2 3" key="1">
    <citation type="submission" date="2016-01" db="EMBL/GenBank/DDBJ databases">
        <title>The new phylogeny of the genus Mycobacterium.</title>
        <authorList>
            <person name="Tarcisio F."/>
            <person name="Conor M."/>
            <person name="Antonella G."/>
            <person name="Elisabetta G."/>
            <person name="Giulia F.S."/>
            <person name="Sara T."/>
            <person name="Anna F."/>
            <person name="Clotilde B."/>
            <person name="Roberto B."/>
            <person name="Veronica D.S."/>
            <person name="Fabio R."/>
            <person name="Monica P."/>
            <person name="Olivier J."/>
            <person name="Enrico T."/>
            <person name="Nicola S."/>
        </authorList>
    </citation>
    <scope>NUCLEOTIDE SEQUENCE [LARGE SCALE GENOMIC DNA]</scope>
    <source>
        <strain evidence="2 3">DSM 44803</strain>
    </source>
</reference>
<proteinExistence type="predicted"/>
<evidence type="ECO:0008006" key="4">
    <source>
        <dbReference type="Google" id="ProtNLM"/>
    </source>
</evidence>
<gene>
    <name evidence="2" type="ORF">AWC17_11945</name>
</gene>
<name>A0A1X1Z2J3_9MYCO</name>
<dbReference type="STRING" id="244292.ABW17_12960"/>
<organism evidence="2 3">
    <name type="scientific">Mycobacterium nebraskense</name>
    <dbReference type="NCBI Taxonomy" id="244292"/>
    <lineage>
        <taxon>Bacteria</taxon>
        <taxon>Bacillati</taxon>
        <taxon>Actinomycetota</taxon>
        <taxon>Actinomycetes</taxon>
        <taxon>Mycobacteriales</taxon>
        <taxon>Mycobacteriaceae</taxon>
        <taxon>Mycobacterium</taxon>
    </lineage>
</organism>
<comment type="caution">
    <text evidence="2">The sequence shown here is derived from an EMBL/GenBank/DDBJ whole genome shotgun (WGS) entry which is preliminary data.</text>
</comment>
<accession>A0A1X1Z2J3</accession>
<dbReference type="EMBL" id="LQPH01000151">
    <property type="protein sequence ID" value="ORW17534.1"/>
    <property type="molecule type" value="Genomic_DNA"/>
</dbReference>
<sequence length="105" mass="11540">MLKKPPLWRRSIPDARDVDALEVARELVRQAREAGVALTGPGGLLEAMTKTVIETALDEELSEHLGYDRHDRQVMEVATPATESAGRRSSQMPASRSRSTCPGTR</sequence>
<keyword evidence="3" id="KW-1185">Reference proteome</keyword>
<dbReference type="Proteomes" id="UP000193781">
    <property type="component" value="Unassembled WGS sequence"/>
</dbReference>